<reference evidence="2" key="1">
    <citation type="submission" date="2015-09" db="EMBL/GenBank/DDBJ databases">
        <title>De novo assembly of Pectinophora gossypiella (Pink Bollworm) gut transcriptome.</title>
        <authorList>
            <person name="Tassone E.E."/>
        </authorList>
    </citation>
    <scope>NUCLEOTIDE SEQUENCE</scope>
</reference>
<dbReference type="InterPro" id="IPR022048">
    <property type="entry name" value="Envelope_fusion-like"/>
</dbReference>
<evidence type="ECO:0008006" key="3">
    <source>
        <dbReference type="Google" id="ProtNLM"/>
    </source>
</evidence>
<evidence type="ECO:0000313" key="2">
    <source>
        <dbReference type="EMBL" id="JAT85964.1"/>
    </source>
</evidence>
<gene>
    <name evidence="2" type="ORF">g.10963</name>
</gene>
<keyword evidence="1" id="KW-1133">Transmembrane helix</keyword>
<feature type="transmembrane region" description="Helical" evidence="1">
    <location>
        <begin position="765"/>
        <end position="785"/>
    </location>
</feature>
<keyword evidence="1" id="KW-0812">Transmembrane</keyword>
<accession>A0A1E1WG39</accession>
<organism evidence="2">
    <name type="scientific">Pectinophora gossypiella</name>
    <name type="common">Cotton pink bollworm</name>
    <name type="synonym">Depressaria gossypiella</name>
    <dbReference type="NCBI Taxonomy" id="13191"/>
    <lineage>
        <taxon>Eukaryota</taxon>
        <taxon>Metazoa</taxon>
        <taxon>Ecdysozoa</taxon>
        <taxon>Arthropoda</taxon>
        <taxon>Hexapoda</taxon>
        <taxon>Insecta</taxon>
        <taxon>Pterygota</taxon>
        <taxon>Neoptera</taxon>
        <taxon>Endopterygota</taxon>
        <taxon>Lepidoptera</taxon>
        <taxon>Glossata</taxon>
        <taxon>Ditrysia</taxon>
        <taxon>Gelechioidea</taxon>
        <taxon>Gelechiidae</taxon>
        <taxon>Apatetrinae</taxon>
        <taxon>Pectinophora</taxon>
    </lineage>
</organism>
<sequence>MTQQISLVPNEMLSLIPKFSGEPQLLNLFINKAEYVLSAYAQQQDNPHQTQYVFHAISSRLIDKAAHLLSERQDVNTWSSLKDLLILHFGDPRSEECIAIELESMKIKSGESYHDFCCRIQQVRSTLFAKVNLLQDEGVKAAKMIIYNNTCLNVFMYNLPENLIRTVRLKGSNTLENALSVVTEEVNFQFQYDAKNKNKTQPAQVSQTPFTRTAQNFRFIPSGAGFGPFPQQSRNPFIQQFQPNKFGFTPKPQFGYRPPNQNQGFRFGIPNQNNFKFGIPNNQNFKFGIPNQQNFRFGIPNQNARFNFPMNHPWYRQNFNNPQQNITSECTDIKVQTEHIKNITIQKFRQLIPSVRQKRGLLNPIGSLIKVLTGNLDNEDAIRYDSQISKLQQQQHSVSMKIALITEIMGSVANVTNATKNNFIQLDKEIHDLKILLNESIQTSQSINKVIHVYSLFLHNFQMLYIKLDEIETAVAFSKVGTLHQSIIDTDEFMTVLRKIELTDKLVYPVELNNLIRIEQCVELKAFSKENQITFIIEVPLVRSESYHYYRVLSLPVTDNLNLTTLIIPKYPYLIVNQSKALSLSHSCLEIERSIFMCHEDSIVPPTMEDVCITDLLKFVINTTMCSPIHVDITKFKLQPIESNRWIFYCKTATLMTSQCGEDVTRTYVEGTYILTIEDACEITIQNVTLKQHRSKAGNVLYEKLPIIDLPSLSTSKPVVSKKPLNLDEIDLQTLQSLSHVLKNSESELVSEVSTYGSVVNARNISIGTLLLYVIIILSIFIYSFKRFKNFILSDRNHQRAENHPSDNSNLMEGGVMYSGPTAGTVRVPT</sequence>
<dbReference type="EMBL" id="GDQN01005090">
    <property type="protein sequence ID" value="JAT85964.1"/>
    <property type="molecule type" value="Transcribed_RNA"/>
</dbReference>
<name>A0A1E1WG39_PECGO</name>
<evidence type="ECO:0000256" key="1">
    <source>
        <dbReference type="SAM" id="Phobius"/>
    </source>
</evidence>
<protein>
    <recommendedName>
        <fullName evidence="3">Envelope fusion protein</fullName>
    </recommendedName>
</protein>
<dbReference type="OrthoDB" id="7488542at2759"/>
<proteinExistence type="predicted"/>
<dbReference type="Pfam" id="PF12259">
    <property type="entry name" value="Baculo_F"/>
    <property type="match status" value="1"/>
</dbReference>
<keyword evidence="1" id="KW-0472">Membrane</keyword>
<dbReference type="AlphaFoldDB" id="A0A1E1WG39"/>